<name>A0A7N2LNF4_QUELO</name>
<dbReference type="Gramene" id="QL05p013864:mrna">
    <property type="protein sequence ID" value="QL05p013864:mrna"/>
    <property type="gene ID" value="QL05p013864"/>
</dbReference>
<dbReference type="EMBL" id="LRBV02000005">
    <property type="status" value="NOT_ANNOTATED_CDS"/>
    <property type="molecule type" value="Genomic_DNA"/>
</dbReference>
<organism evidence="1 2">
    <name type="scientific">Quercus lobata</name>
    <name type="common">Valley oak</name>
    <dbReference type="NCBI Taxonomy" id="97700"/>
    <lineage>
        <taxon>Eukaryota</taxon>
        <taxon>Viridiplantae</taxon>
        <taxon>Streptophyta</taxon>
        <taxon>Embryophyta</taxon>
        <taxon>Tracheophyta</taxon>
        <taxon>Spermatophyta</taxon>
        <taxon>Magnoliopsida</taxon>
        <taxon>eudicotyledons</taxon>
        <taxon>Gunneridae</taxon>
        <taxon>Pentapetalae</taxon>
        <taxon>rosids</taxon>
        <taxon>fabids</taxon>
        <taxon>Fagales</taxon>
        <taxon>Fagaceae</taxon>
        <taxon>Quercus</taxon>
    </lineage>
</organism>
<dbReference type="Proteomes" id="UP000594261">
    <property type="component" value="Chromosome 5"/>
</dbReference>
<dbReference type="PROSITE" id="PS51257">
    <property type="entry name" value="PROKAR_LIPOPROTEIN"/>
    <property type="match status" value="1"/>
</dbReference>
<sequence>MVSEYKVPRTEKHYVCMVGLLACAGQVEKACKLIDSMNAELGLAVWVALLAGMGSAHVVTTGEANVQRFPFSLLDFSQLGC</sequence>
<reference evidence="1 2" key="1">
    <citation type="journal article" date="2016" name="G3 (Bethesda)">
        <title>First Draft Assembly and Annotation of the Genome of a California Endemic Oak Quercus lobata Nee (Fagaceae).</title>
        <authorList>
            <person name="Sork V.L."/>
            <person name="Fitz-Gibbon S.T."/>
            <person name="Puiu D."/>
            <person name="Crepeau M."/>
            <person name="Gugger P.F."/>
            <person name="Sherman R."/>
            <person name="Stevens K."/>
            <person name="Langley C.H."/>
            <person name="Pellegrini M."/>
            <person name="Salzberg S.L."/>
        </authorList>
    </citation>
    <scope>NUCLEOTIDE SEQUENCE [LARGE SCALE GENOMIC DNA]</scope>
    <source>
        <strain evidence="1 2">cv. SW786</strain>
    </source>
</reference>
<evidence type="ECO:0008006" key="3">
    <source>
        <dbReference type="Google" id="ProtNLM"/>
    </source>
</evidence>
<evidence type="ECO:0000313" key="1">
    <source>
        <dbReference type="EnsemblPlants" id="QL05p013864:mrna"/>
    </source>
</evidence>
<proteinExistence type="predicted"/>
<dbReference type="AlphaFoldDB" id="A0A7N2LNF4"/>
<protein>
    <recommendedName>
        <fullName evidence="3">Pentatricopeptide repeat-containing protein</fullName>
    </recommendedName>
</protein>
<accession>A0A7N2LNF4</accession>
<keyword evidence="2" id="KW-1185">Reference proteome</keyword>
<evidence type="ECO:0000313" key="2">
    <source>
        <dbReference type="Proteomes" id="UP000594261"/>
    </source>
</evidence>
<dbReference type="EnsemblPlants" id="QL05p013864:mrna">
    <property type="protein sequence ID" value="QL05p013864:mrna"/>
    <property type="gene ID" value="QL05p013864"/>
</dbReference>
<dbReference type="InParanoid" id="A0A7N2LNF4"/>
<reference evidence="1" key="2">
    <citation type="submission" date="2021-01" db="UniProtKB">
        <authorList>
            <consortium name="EnsemblPlants"/>
        </authorList>
    </citation>
    <scope>IDENTIFICATION</scope>
</reference>